<dbReference type="SUPFAM" id="SSF55144">
    <property type="entry name" value="LigT-like"/>
    <property type="match status" value="1"/>
</dbReference>
<protein>
    <recommendedName>
        <fullName evidence="4">Phage head morphogenesis domain-containing protein</fullName>
    </recommendedName>
</protein>
<sequence length="1051" mass="112500">MPDVDARARQRDEFARTLDGLEPMVERVVQAALDRVAEQYAASLRASLADLVAQGEPVDDSDARRVAELWIAQLLLVLLALLTVFAAGMVAARRLFTRRAPAPGRPAPPDRPGEPGPPQVDDIDQVDEVPDLVDIYLHRPQDLPATVRDYLTAAENRLRDVGDTLWQAARQALAEGTVAGDDIGQLRDRLQTVFREGGQELGEVRATRIARTETLAAWNWAQLHVARTQPAAVRPLYKTWVSTLDLRTRDAHFRVDGQTVLLDGDFHVGGEFLDFPGDPAASASNVINCRCGMTFGDSDEPNPDEDGRQGLTAQEINDVVTAFEERGIVRDQITAASGGPYTSGMIALVPSQADIDRLAVDGGERADDLHLTLLFLGEADGVDAETRATIVERLTEQVGSLRNEDDVAMPLQADAFAISAFNPRSAERDTAIVLGVGGEHLAAVQRAVASTVGDVYEYPAQHTPWVAHVTLTYDDDLGQVAALADRTGPLVFDRLRVAFGSDVVDIPLAGPATEGDTDMPDQDLSAAAPPPRRWSTPGDTALAFEGEETGDGRIFAPRALYWDGESWPLQFADEMRGGHQGAVLAGEIQQINRVGGRITGGGVLYTNRDAGQAAIDLLDADAPLGVSVDLDDVDMEFVDRRPRQDRAPDADEGVILLASLKQASIMQLPDGGWSVRATQVADWTASDEGVMDAGSLRAALTAAGVVTAAAGDSDDKPGEVLFSEQAGDFVMRITKARLRGATLVAMPAFDKACITLDPADSYAPGLAAAACDDCEQIEVEAADVMDALTASAWHELQALPAMPAAWFAEPTADELPPDSGGVHYRDGRIYGWVAQRGVPHEGMPGRRLTIEQLGDIDFSTFLRAKMNLDDGSTMKVGAFTMNVGHHRDGAECETAACQFDDTRTVAGVVTVGMNERGMWFSGAAAPWLSDWDRLVFASCQPSYHMRQNPNGQWALRAVLTVPVPGHPSRLAASAVISRSNMALTAAAVPQQPAPTLPEIDYGRLAASLAPAVVDEMERRAAARAEIEALSAELDAVRAELAQGMAASVKAG</sequence>
<feature type="region of interest" description="Disordered" evidence="2">
    <location>
        <begin position="509"/>
        <end position="537"/>
    </location>
</feature>
<evidence type="ECO:0000256" key="2">
    <source>
        <dbReference type="SAM" id="MobiDB-lite"/>
    </source>
</evidence>
<evidence type="ECO:0000259" key="4">
    <source>
        <dbReference type="Pfam" id="PF04233"/>
    </source>
</evidence>
<dbReference type="RefSeq" id="WP_346156385.1">
    <property type="nucleotide sequence ID" value="NZ_BAAATE010000047.1"/>
</dbReference>
<evidence type="ECO:0000313" key="5">
    <source>
        <dbReference type="EMBL" id="GAA2697374.1"/>
    </source>
</evidence>
<feature type="region of interest" description="Disordered" evidence="2">
    <location>
        <begin position="100"/>
        <end position="122"/>
    </location>
</feature>
<accession>A0ABN3TBP6</accession>
<feature type="transmembrane region" description="Helical" evidence="3">
    <location>
        <begin position="70"/>
        <end position="92"/>
    </location>
</feature>
<dbReference type="Gene3D" id="3.90.1140.10">
    <property type="entry name" value="Cyclic phosphodiesterase"/>
    <property type="match status" value="1"/>
</dbReference>
<evidence type="ECO:0000256" key="3">
    <source>
        <dbReference type="SAM" id="Phobius"/>
    </source>
</evidence>
<dbReference type="EMBL" id="BAAATE010000047">
    <property type="protein sequence ID" value="GAA2697374.1"/>
    <property type="molecule type" value="Genomic_DNA"/>
</dbReference>
<keyword evidence="3" id="KW-1133">Transmembrane helix</keyword>
<organism evidence="5 6">
    <name type="scientific">Nonomuraea recticatena</name>
    <dbReference type="NCBI Taxonomy" id="46178"/>
    <lineage>
        <taxon>Bacteria</taxon>
        <taxon>Bacillati</taxon>
        <taxon>Actinomycetota</taxon>
        <taxon>Actinomycetes</taxon>
        <taxon>Streptosporangiales</taxon>
        <taxon>Streptosporangiaceae</taxon>
        <taxon>Nonomuraea</taxon>
    </lineage>
</organism>
<dbReference type="InterPro" id="IPR009097">
    <property type="entry name" value="Cyclic_Pdiesterase"/>
</dbReference>
<evidence type="ECO:0000256" key="1">
    <source>
        <dbReference type="SAM" id="Coils"/>
    </source>
</evidence>
<feature type="domain" description="Phage head morphogenesis" evidence="4">
    <location>
        <begin position="169"/>
        <end position="292"/>
    </location>
</feature>
<keyword evidence="1" id="KW-0175">Coiled coil</keyword>
<keyword evidence="3" id="KW-0472">Membrane</keyword>
<feature type="coiled-coil region" evidence="1">
    <location>
        <begin position="1012"/>
        <end position="1046"/>
    </location>
</feature>
<dbReference type="InterPro" id="IPR006528">
    <property type="entry name" value="Phage_head_morphogenesis_dom"/>
</dbReference>
<dbReference type="Pfam" id="PF04233">
    <property type="entry name" value="Phage_Mu_F"/>
    <property type="match status" value="1"/>
</dbReference>
<proteinExistence type="predicted"/>
<feature type="compositionally biased region" description="Pro residues" evidence="2">
    <location>
        <begin position="103"/>
        <end position="118"/>
    </location>
</feature>
<keyword evidence="3" id="KW-0812">Transmembrane</keyword>
<dbReference type="Proteomes" id="UP001501666">
    <property type="component" value="Unassembled WGS sequence"/>
</dbReference>
<comment type="caution">
    <text evidence="5">The sequence shown here is derived from an EMBL/GenBank/DDBJ whole genome shotgun (WGS) entry which is preliminary data.</text>
</comment>
<gene>
    <name evidence="5" type="ORF">GCM10010412_092160</name>
</gene>
<keyword evidence="6" id="KW-1185">Reference proteome</keyword>
<reference evidence="5 6" key="1">
    <citation type="journal article" date="2019" name="Int. J. Syst. Evol. Microbiol.">
        <title>The Global Catalogue of Microorganisms (GCM) 10K type strain sequencing project: providing services to taxonomists for standard genome sequencing and annotation.</title>
        <authorList>
            <consortium name="The Broad Institute Genomics Platform"/>
            <consortium name="The Broad Institute Genome Sequencing Center for Infectious Disease"/>
            <person name="Wu L."/>
            <person name="Ma J."/>
        </authorList>
    </citation>
    <scope>NUCLEOTIDE SEQUENCE [LARGE SCALE GENOMIC DNA]</scope>
    <source>
        <strain evidence="5 6">JCM 6835</strain>
    </source>
</reference>
<name>A0ABN3TBP6_9ACTN</name>
<evidence type="ECO:0000313" key="6">
    <source>
        <dbReference type="Proteomes" id="UP001501666"/>
    </source>
</evidence>